<evidence type="ECO:0000256" key="6">
    <source>
        <dbReference type="ARBA" id="ARBA00022695"/>
    </source>
</evidence>
<dbReference type="Gene3D" id="3.70.10.10">
    <property type="match status" value="1"/>
</dbReference>
<sequence length="375" mass="41746">MKFTIKREHLLKPLQQVSGPLSARTALPILANLLLQVSDNTLTLTGTDLEIEMVATIALSQSHKTETGSTTVPARKFFDICRGLPEDAEITVTLETKRLSIRSGHSRFSLSILSARDFPNLADLKKEKEVELTVSPAALKCLIDSTQFAMAHQDVRYYLNGMLFEVEGEKLCAITTDGHRLAVCSTSIIQKDTAQELKKYSVIVPRKAVIELARLLSGGEDRLCLQIGSNNIRVHLNGFIFTSKLVDGRFPDYKRVFPKNPSKIVIANCEQLKQAFSRAAILSNAKFRGVRLHISAGKLKITANNPEQEEAEETLDVDYQGEDIEISFNVGYLLDVLNALKCDKVKLLLIDSVSSVQIENIENQITTYIVMPMRL</sequence>
<dbReference type="InterPro" id="IPR022635">
    <property type="entry name" value="DNA_polIII_beta_C"/>
</dbReference>
<dbReference type="AlphaFoldDB" id="E0WTL1"/>
<dbReference type="Pfam" id="PF02767">
    <property type="entry name" value="DNA_pol3_beta_2"/>
    <property type="match status" value="1"/>
</dbReference>
<dbReference type="GO" id="GO:0006271">
    <property type="term" value="P:DNA strand elongation involved in DNA replication"/>
    <property type="evidence" value="ECO:0007669"/>
    <property type="project" value="TreeGrafter"/>
</dbReference>
<protein>
    <recommendedName>
        <fullName evidence="3 10">Beta sliding clamp</fullName>
    </recommendedName>
</protein>
<accession>E0WTL1</accession>
<dbReference type="PANTHER" id="PTHR30478:SF0">
    <property type="entry name" value="BETA SLIDING CLAMP"/>
    <property type="match status" value="1"/>
</dbReference>
<evidence type="ECO:0000256" key="2">
    <source>
        <dbReference type="ARBA" id="ARBA00010752"/>
    </source>
</evidence>
<evidence type="ECO:0000259" key="13">
    <source>
        <dbReference type="Pfam" id="PF02768"/>
    </source>
</evidence>
<comment type="subunit">
    <text evidence="10">Forms a ring-shaped head-to-tail homodimer around DNA.</text>
</comment>
<organism evidence="14 15">
    <name type="scientific">Candidatus Regiella insecticola LSR1</name>
    <dbReference type="NCBI Taxonomy" id="663321"/>
    <lineage>
        <taxon>Bacteria</taxon>
        <taxon>Pseudomonadati</taxon>
        <taxon>Pseudomonadota</taxon>
        <taxon>Gammaproteobacteria</taxon>
        <taxon>Enterobacterales</taxon>
        <taxon>Enterobacteriaceae</taxon>
        <taxon>aphid secondary symbionts</taxon>
        <taxon>Candidatus Regiella</taxon>
    </lineage>
</organism>
<proteinExistence type="inferred from homology"/>
<dbReference type="Gene3D" id="3.10.150.10">
    <property type="entry name" value="DNA Polymerase III, subunit A, domain 2"/>
    <property type="match status" value="1"/>
</dbReference>
<evidence type="ECO:0000259" key="12">
    <source>
        <dbReference type="Pfam" id="PF02767"/>
    </source>
</evidence>
<dbReference type="CDD" id="cd00140">
    <property type="entry name" value="beta_clamp"/>
    <property type="match status" value="1"/>
</dbReference>
<keyword evidence="6 10" id="KW-0548">Nucleotidyltransferase</keyword>
<dbReference type="GO" id="GO:0003887">
    <property type="term" value="F:DNA-directed DNA polymerase activity"/>
    <property type="evidence" value="ECO:0007669"/>
    <property type="project" value="UniProtKB-UniRule"/>
</dbReference>
<dbReference type="EMBL" id="GL379592">
    <property type="protein sequence ID" value="EFL91896.1"/>
    <property type="molecule type" value="Genomic_DNA"/>
</dbReference>
<evidence type="ECO:0000256" key="8">
    <source>
        <dbReference type="ARBA" id="ARBA00022932"/>
    </source>
</evidence>
<name>E0WTL1_9ENTR</name>
<dbReference type="InterPro" id="IPR022637">
    <property type="entry name" value="DNA_polIII_beta_cen"/>
</dbReference>
<keyword evidence="15" id="KW-1185">Reference proteome</keyword>
<keyword evidence="7 10" id="KW-0235">DNA replication</keyword>
<keyword evidence="5 10" id="KW-0808">Transferase</keyword>
<dbReference type="GO" id="GO:0042802">
    <property type="term" value="F:identical protein binding"/>
    <property type="evidence" value="ECO:0007669"/>
    <property type="project" value="UniProtKB-ARBA"/>
</dbReference>
<dbReference type="FunFam" id="3.10.150.10:FF:000001">
    <property type="entry name" value="Beta sliding clamp"/>
    <property type="match status" value="1"/>
</dbReference>
<evidence type="ECO:0000256" key="1">
    <source>
        <dbReference type="ARBA" id="ARBA00004496"/>
    </source>
</evidence>
<comment type="function">
    <text evidence="10">Confers DNA tethering and processivity to DNA polymerases and other proteins. Acts as a clamp, forming a ring around DNA (a reaction catalyzed by the clamp-loading complex) which diffuses in an ATP-independent manner freely and bidirectionally along dsDNA. Initially characterized for its ability to contact the catalytic subunit of DNA polymerase III (Pol III), a complex, multichain enzyme responsible for most of the replicative synthesis in bacteria; Pol III exhibits 3'-5' exonuclease proofreading activity. The beta chain is required for initiation of replication as well as for processivity of DNA replication.</text>
</comment>
<evidence type="ECO:0000256" key="5">
    <source>
        <dbReference type="ARBA" id="ARBA00022679"/>
    </source>
</evidence>
<dbReference type="SUPFAM" id="SSF55979">
    <property type="entry name" value="DNA clamp"/>
    <property type="match status" value="3"/>
</dbReference>
<dbReference type="PIRSF" id="PIRSF000804">
    <property type="entry name" value="DNA_pol_III_b"/>
    <property type="match status" value="1"/>
</dbReference>
<evidence type="ECO:0000256" key="3">
    <source>
        <dbReference type="ARBA" id="ARBA00021035"/>
    </source>
</evidence>
<dbReference type="InterPro" id="IPR001001">
    <property type="entry name" value="DNA_polIII_beta"/>
</dbReference>
<comment type="similarity">
    <text evidence="2 10">Belongs to the beta sliding clamp family.</text>
</comment>
<dbReference type="Pfam" id="PF00712">
    <property type="entry name" value="DNA_pol3_beta"/>
    <property type="match status" value="1"/>
</dbReference>
<dbReference type="InterPro" id="IPR022634">
    <property type="entry name" value="DNA_polIII_beta_N"/>
</dbReference>
<comment type="subcellular location">
    <subcellularLocation>
        <location evidence="1 10">Cytoplasm</location>
    </subcellularLocation>
</comment>
<evidence type="ECO:0000256" key="9">
    <source>
        <dbReference type="ARBA" id="ARBA00023125"/>
    </source>
</evidence>
<dbReference type="RefSeq" id="WP_006705046.1">
    <property type="nucleotide sequence ID" value="NZ_CAWLGB010000004.1"/>
</dbReference>
<evidence type="ECO:0000313" key="14">
    <source>
        <dbReference type="EMBL" id="EFL91896.1"/>
    </source>
</evidence>
<feature type="domain" description="DNA polymerase III beta sliding clamp central" evidence="12">
    <location>
        <begin position="134"/>
        <end position="252"/>
    </location>
</feature>
<dbReference type="Proteomes" id="UP000005726">
    <property type="component" value="Unassembled WGS sequence"/>
</dbReference>
<feature type="domain" description="DNA polymerase III beta sliding clamp C-terminal" evidence="13">
    <location>
        <begin position="254"/>
        <end position="374"/>
    </location>
</feature>
<reference evidence="14" key="1">
    <citation type="journal article" date="2009" name="Environ. Microbiol.">
        <title>Dynamics of genome evolution in facultative symbionts of aphids.</title>
        <authorList>
            <person name="Degnan P.H."/>
            <person name="Leonardo T.E."/>
            <person name="Cass B.N."/>
            <person name="Hurwitz B."/>
            <person name="Stern D."/>
            <person name="Gibbs R.A."/>
            <person name="Richards S."/>
            <person name="Moran N.A."/>
        </authorList>
    </citation>
    <scope>NUCLEOTIDE SEQUENCE [LARGE SCALE GENOMIC DNA]</scope>
    <source>
        <strain evidence="14">LSR1</strain>
    </source>
</reference>
<dbReference type="GO" id="GO:0009360">
    <property type="term" value="C:DNA polymerase III complex"/>
    <property type="evidence" value="ECO:0007669"/>
    <property type="project" value="InterPro"/>
</dbReference>
<evidence type="ECO:0000256" key="4">
    <source>
        <dbReference type="ARBA" id="ARBA00022490"/>
    </source>
</evidence>
<dbReference type="GO" id="GO:0003677">
    <property type="term" value="F:DNA binding"/>
    <property type="evidence" value="ECO:0007669"/>
    <property type="project" value="UniProtKB-UniRule"/>
</dbReference>
<dbReference type="Pfam" id="PF02768">
    <property type="entry name" value="DNA_pol3_beta_3"/>
    <property type="match status" value="1"/>
</dbReference>
<dbReference type="NCBIfam" id="TIGR00663">
    <property type="entry name" value="dnan"/>
    <property type="match status" value="1"/>
</dbReference>
<dbReference type="HOGENOM" id="CLU_038149_4_2_6"/>
<dbReference type="PANTHER" id="PTHR30478">
    <property type="entry name" value="DNA POLYMERASE III SUBUNIT BETA"/>
    <property type="match status" value="1"/>
</dbReference>
<feature type="domain" description="DNA polymerase III beta sliding clamp N-terminal" evidence="11">
    <location>
        <begin position="1"/>
        <end position="121"/>
    </location>
</feature>
<evidence type="ECO:0000256" key="10">
    <source>
        <dbReference type="PIRNR" id="PIRNR000804"/>
    </source>
</evidence>
<dbReference type="GO" id="GO:0008408">
    <property type="term" value="F:3'-5' exonuclease activity"/>
    <property type="evidence" value="ECO:0007669"/>
    <property type="project" value="InterPro"/>
</dbReference>
<dbReference type="InterPro" id="IPR046938">
    <property type="entry name" value="DNA_clamp_sf"/>
</dbReference>
<dbReference type="SMART" id="SM00480">
    <property type="entry name" value="POL3Bc"/>
    <property type="match status" value="1"/>
</dbReference>
<evidence type="ECO:0000259" key="11">
    <source>
        <dbReference type="Pfam" id="PF00712"/>
    </source>
</evidence>
<keyword evidence="8 10" id="KW-0239">DNA-directed DNA polymerase</keyword>
<keyword evidence="9" id="KW-0238">DNA-binding</keyword>
<dbReference type="GO" id="GO:0005737">
    <property type="term" value="C:cytoplasm"/>
    <property type="evidence" value="ECO:0007669"/>
    <property type="project" value="UniProtKB-SubCell"/>
</dbReference>
<evidence type="ECO:0000313" key="15">
    <source>
        <dbReference type="Proteomes" id="UP000005726"/>
    </source>
</evidence>
<evidence type="ECO:0000256" key="7">
    <source>
        <dbReference type="ARBA" id="ARBA00022705"/>
    </source>
</evidence>
<keyword evidence="4 10" id="KW-0963">Cytoplasm</keyword>
<gene>
    <name evidence="14" type="primary">dnaN</name>
    <name evidence="14" type="ORF">REG_1371</name>
</gene>